<organism evidence="1 2">
    <name type="scientific">Hibiscus syriacus</name>
    <name type="common">Rose of Sharon</name>
    <dbReference type="NCBI Taxonomy" id="106335"/>
    <lineage>
        <taxon>Eukaryota</taxon>
        <taxon>Viridiplantae</taxon>
        <taxon>Streptophyta</taxon>
        <taxon>Embryophyta</taxon>
        <taxon>Tracheophyta</taxon>
        <taxon>Spermatophyta</taxon>
        <taxon>Magnoliopsida</taxon>
        <taxon>eudicotyledons</taxon>
        <taxon>Gunneridae</taxon>
        <taxon>Pentapetalae</taxon>
        <taxon>rosids</taxon>
        <taxon>malvids</taxon>
        <taxon>Malvales</taxon>
        <taxon>Malvaceae</taxon>
        <taxon>Malvoideae</taxon>
        <taxon>Hibiscus</taxon>
    </lineage>
</organism>
<comment type="caution">
    <text evidence="1">The sequence shown here is derived from an EMBL/GenBank/DDBJ whole genome shotgun (WGS) entry which is preliminary data.</text>
</comment>
<dbReference type="EMBL" id="VEPZ02001726">
    <property type="protein sequence ID" value="KAE8661139.1"/>
    <property type="molecule type" value="Genomic_DNA"/>
</dbReference>
<evidence type="ECO:0000313" key="1">
    <source>
        <dbReference type="EMBL" id="KAE8661139.1"/>
    </source>
</evidence>
<dbReference type="Proteomes" id="UP000436088">
    <property type="component" value="Unassembled WGS sequence"/>
</dbReference>
<accession>A0A6A2XRW0</accession>
<sequence length="110" mass="12415">MLMWRVQIIIDDDVGNVKASNTLKAEPITSAYEKVDNGELMEVDIKSSKSSSSLFNKKSGVGSLEDEILKHGLHMAGEEKRVALEEKWRKLQVAELELFLESNIPHYMPV</sequence>
<evidence type="ECO:0000313" key="2">
    <source>
        <dbReference type="Proteomes" id="UP000436088"/>
    </source>
</evidence>
<reference evidence="1" key="1">
    <citation type="submission" date="2019-09" db="EMBL/GenBank/DDBJ databases">
        <title>Draft genome information of white flower Hibiscus syriacus.</title>
        <authorList>
            <person name="Kim Y.-M."/>
        </authorList>
    </citation>
    <scope>NUCLEOTIDE SEQUENCE [LARGE SCALE GENOMIC DNA]</scope>
    <source>
        <strain evidence="1">YM2019G1</strain>
    </source>
</reference>
<protein>
    <submittedName>
        <fullName evidence="1">Uncharacterized protein</fullName>
    </submittedName>
</protein>
<keyword evidence="2" id="KW-1185">Reference proteome</keyword>
<dbReference type="AlphaFoldDB" id="A0A6A2XRW0"/>
<gene>
    <name evidence="1" type="ORF">F3Y22_tig00116939pilonHSYRG00355</name>
</gene>
<name>A0A6A2XRW0_HIBSY</name>
<proteinExistence type="predicted"/>